<dbReference type="Proteomes" id="UP000186313">
    <property type="component" value="Unassembled WGS sequence"/>
</dbReference>
<dbReference type="AlphaFoldDB" id="A0A1Q9HRT7"/>
<reference evidence="1 2" key="1">
    <citation type="submission" date="2016-09" db="EMBL/GenBank/DDBJ databases">
        <title>Genomic Taxonomy of the Vibrionaceae.</title>
        <authorList>
            <person name="Gonzalez-Castillo A."/>
            <person name="Gomez-Gil B."/>
            <person name="Enciso-Ibarra K."/>
        </authorList>
    </citation>
    <scope>NUCLEOTIDE SEQUENCE [LARGE SCALE GENOMIC DNA]</scope>
    <source>
        <strain evidence="1 2">CAIM 703</strain>
    </source>
</reference>
<dbReference type="RefSeq" id="WP_075706178.1">
    <property type="nucleotide sequence ID" value="NZ_MJMJ01000001.1"/>
</dbReference>
<dbReference type="STRING" id="1381081.BIY22_03355"/>
<dbReference type="EMBL" id="MJMJ01000001">
    <property type="protein sequence ID" value="OLQ93542.1"/>
    <property type="molecule type" value="Genomic_DNA"/>
</dbReference>
<sequence length="99" mass="11668">MSQFDKAANEFLSNIGVIGLINSSKEHFDKKKYSLAISHLETAIIIFEQEISNNELWNYNNEIMTQYYDHLIPNILNPNLDRIHKDLYRLKIKTETLIK</sequence>
<evidence type="ECO:0000313" key="2">
    <source>
        <dbReference type="Proteomes" id="UP000186313"/>
    </source>
</evidence>
<accession>A0A1Q9HRT7</accession>
<evidence type="ECO:0000313" key="1">
    <source>
        <dbReference type="EMBL" id="OLQ93542.1"/>
    </source>
</evidence>
<gene>
    <name evidence="1" type="ORF">BIY22_03355</name>
</gene>
<proteinExistence type="predicted"/>
<organism evidence="1 2">
    <name type="scientific">Vibrio panuliri</name>
    <dbReference type="NCBI Taxonomy" id="1381081"/>
    <lineage>
        <taxon>Bacteria</taxon>
        <taxon>Pseudomonadati</taxon>
        <taxon>Pseudomonadota</taxon>
        <taxon>Gammaproteobacteria</taxon>
        <taxon>Vibrionales</taxon>
        <taxon>Vibrionaceae</taxon>
        <taxon>Vibrio</taxon>
    </lineage>
</organism>
<comment type="caution">
    <text evidence="1">The sequence shown here is derived from an EMBL/GenBank/DDBJ whole genome shotgun (WGS) entry which is preliminary data.</text>
</comment>
<protein>
    <submittedName>
        <fullName evidence="1">Uncharacterized protein</fullName>
    </submittedName>
</protein>
<name>A0A1Q9HRT7_9VIBR</name>